<name>A0ABW2YP88_9GAMM</name>
<dbReference type="Proteomes" id="UP001597090">
    <property type="component" value="Unassembled WGS sequence"/>
</dbReference>
<comment type="caution">
    <text evidence="1">The sequence shown here is derived from an EMBL/GenBank/DDBJ whole genome shotgun (WGS) entry which is preliminary data.</text>
</comment>
<gene>
    <name evidence="1" type="ORF">ACFQZQ_03075</name>
</gene>
<proteinExistence type="predicted"/>
<evidence type="ECO:0000313" key="2">
    <source>
        <dbReference type="Proteomes" id="UP001597090"/>
    </source>
</evidence>
<organism evidence="1 2">
    <name type="scientific">Lysobacter koreensis</name>
    <dbReference type="NCBI Taxonomy" id="266122"/>
    <lineage>
        <taxon>Bacteria</taxon>
        <taxon>Pseudomonadati</taxon>
        <taxon>Pseudomonadota</taxon>
        <taxon>Gammaproteobacteria</taxon>
        <taxon>Lysobacterales</taxon>
        <taxon>Lysobacteraceae</taxon>
        <taxon>Lysobacter</taxon>
    </lineage>
</organism>
<accession>A0ABW2YP88</accession>
<sequence>MQITAATWIDATTINRAWDKARDTSRIRGAFSSLALTRDTWPAPRHFLDALPPSSQLALAGDRERPVDPPELVKELDAISRGEVAPLRSVDELRRELSTTFEPVGKLSKGEAAAELATHYSDRKSAAAGDA</sequence>
<protein>
    <submittedName>
        <fullName evidence="1">Uncharacterized protein</fullName>
    </submittedName>
</protein>
<keyword evidence="2" id="KW-1185">Reference proteome</keyword>
<dbReference type="EMBL" id="JBHTIH010000002">
    <property type="protein sequence ID" value="MFD0738272.1"/>
    <property type="molecule type" value="Genomic_DNA"/>
</dbReference>
<evidence type="ECO:0000313" key="1">
    <source>
        <dbReference type="EMBL" id="MFD0738272.1"/>
    </source>
</evidence>
<reference evidence="2" key="1">
    <citation type="journal article" date="2019" name="Int. J. Syst. Evol. Microbiol.">
        <title>The Global Catalogue of Microorganisms (GCM) 10K type strain sequencing project: providing services to taxonomists for standard genome sequencing and annotation.</title>
        <authorList>
            <consortium name="The Broad Institute Genomics Platform"/>
            <consortium name="The Broad Institute Genome Sequencing Center for Infectious Disease"/>
            <person name="Wu L."/>
            <person name="Ma J."/>
        </authorList>
    </citation>
    <scope>NUCLEOTIDE SEQUENCE [LARGE SCALE GENOMIC DNA]</scope>
    <source>
        <strain evidence="2">CCUG 55491</strain>
    </source>
</reference>